<dbReference type="SMART" id="SM00028">
    <property type="entry name" value="TPR"/>
    <property type="match status" value="5"/>
</dbReference>
<feature type="repeat" description="TPR" evidence="2">
    <location>
        <begin position="666"/>
        <end position="699"/>
    </location>
</feature>
<gene>
    <name evidence="7" type="ORF">D1164_02535</name>
    <name evidence="6" type="ORF">D1164_15485</name>
</gene>
<evidence type="ECO:0000256" key="2">
    <source>
        <dbReference type="PROSITE-ProRule" id="PRU00339"/>
    </source>
</evidence>
<proteinExistence type="predicted"/>
<keyword evidence="3" id="KW-1133">Transmembrane helix</keyword>
<organism evidence="6 8">
    <name type="scientific">Mariniphaga sediminis</name>
    <dbReference type="NCBI Taxonomy" id="1628158"/>
    <lineage>
        <taxon>Bacteria</taxon>
        <taxon>Pseudomonadati</taxon>
        <taxon>Bacteroidota</taxon>
        <taxon>Bacteroidia</taxon>
        <taxon>Marinilabiliales</taxon>
        <taxon>Prolixibacteraceae</taxon>
        <taxon>Mariniphaga</taxon>
    </lineage>
</organism>
<dbReference type="Pfam" id="PF09699">
    <property type="entry name" value="Paired_CXXCH_1"/>
    <property type="match status" value="1"/>
</dbReference>
<dbReference type="PROSITE" id="PS50005">
    <property type="entry name" value="TPR"/>
    <property type="match status" value="2"/>
</dbReference>
<comment type="caution">
    <text evidence="6">The sequence shown here is derived from an EMBL/GenBank/DDBJ whole genome shotgun (WGS) entry which is preliminary data.</text>
</comment>
<dbReference type="InterPro" id="IPR011989">
    <property type="entry name" value="ARM-like"/>
</dbReference>
<evidence type="ECO:0000313" key="8">
    <source>
        <dbReference type="Proteomes" id="UP000266441"/>
    </source>
</evidence>
<dbReference type="Gene3D" id="1.10.1130.10">
    <property type="entry name" value="Flavocytochrome C3, Chain A"/>
    <property type="match status" value="3"/>
</dbReference>
<feature type="transmembrane region" description="Helical" evidence="3">
    <location>
        <begin position="9"/>
        <end position="29"/>
    </location>
</feature>
<sequence>MNNIFRNKFAVLSIMSFLGIIVWLLAGIVRKGKEETATVAETRESRFVGSAACKECHELEYEAWKKSDHYKAMQVAGEETVLGDFNNVRFESKGFTNRMFKKDSTFYMVMENREGVPDTFEVKYTFGHYPLQQYIIEFPDGRYQCTHVAWDSRDNKWFDLYPELEIHHSEWLHWTGGAQNWNNMCADCHSTNLQKNYTDATGSYQTTWDEINVSCESCHGPGSEHVRLSKLYPDSSEVFGTVYLGRNSQQQEQMQFCARCHSRRSQLTNRFHHDEHWTDQYSPDILRPGLYFADGQILDEVYVWGSFVQSKMHREGVRCTDCHDPHTYERKLPGNQLCYQCHDFRVYDNRSHHFHEPGSEGAQCESCHMPGRHYMVNDYRPDHSFRVPRPDLSVKYDMPNACNTCHDDQSAQWASDWVNEWYGKEREFHFSEVLLRAANHESSPEEIAHLVSIDTVPDIAKATAVYYLENYGGPQAQQVLLNSLNHPSFLVRRTAIEGLGMYNPEENKEHFIHMLSDTARVVRLAAFNALAGMDISSSPAEIITQYNKVNEEFFSNHRNNADFPGEKMHMAQYYHRSGQTGLAQQYYEETLKKDNYQNMARMNLAIIYNSQNQNQRAAALLKKVVEQEPDYDHAYYSLGLLYAEMNKADSAVFYLKECTQVNHQNAAAYYNLGLLYQQQSEKQKAENTFLEGLKNNPGNERLLYAISHFYVQEQKREQAKRYARELVRLFPGRQEYIQLLQMAEGQ</sequence>
<feature type="domain" description="Doubled CXXCH motif" evidence="4">
    <location>
        <begin position="316"/>
        <end position="343"/>
    </location>
</feature>
<evidence type="ECO:0000259" key="5">
    <source>
        <dbReference type="Pfam" id="PF13435"/>
    </source>
</evidence>
<dbReference type="InterPro" id="IPR019734">
    <property type="entry name" value="TPR_rpt"/>
</dbReference>
<dbReference type="Proteomes" id="UP000266441">
    <property type="component" value="Unassembled WGS sequence"/>
</dbReference>
<evidence type="ECO:0000313" key="6">
    <source>
        <dbReference type="EMBL" id="RIH64225.1"/>
    </source>
</evidence>
<keyword evidence="3" id="KW-0472">Membrane</keyword>
<dbReference type="SUPFAM" id="SSF48695">
    <property type="entry name" value="Multiheme cytochromes"/>
    <property type="match status" value="1"/>
</dbReference>
<dbReference type="SUPFAM" id="SSF48452">
    <property type="entry name" value="TPR-like"/>
    <property type="match status" value="1"/>
</dbReference>
<dbReference type="InterPro" id="IPR051829">
    <property type="entry name" value="Multiheme_Cytochr_ET"/>
</dbReference>
<name>A0A399CWV1_9BACT</name>
<reference evidence="6" key="2">
    <citation type="submission" date="2018-08" db="EMBL/GenBank/DDBJ databases">
        <authorList>
            <person name="Ferrada E.E."/>
            <person name="Latorre B.A."/>
        </authorList>
    </citation>
    <scope>NUCLEOTIDE SEQUENCE</scope>
    <source>
        <strain evidence="6">SY21</strain>
    </source>
</reference>
<evidence type="ECO:0000256" key="1">
    <source>
        <dbReference type="ARBA" id="ARBA00022729"/>
    </source>
</evidence>
<dbReference type="InterPro" id="IPR023155">
    <property type="entry name" value="Cyt_c-552/4"/>
</dbReference>
<feature type="domain" description="Cytochrome c-552/4" evidence="5">
    <location>
        <begin position="52"/>
        <end position="77"/>
    </location>
</feature>
<keyword evidence="8" id="KW-1185">Reference proteome</keyword>
<evidence type="ECO:0000313" key="7">
    <source>
        <dbReference type="EMBL" id="RIH66504.1"/>
    </source>
</evidence>
<dbReference type="InterPro" id="IPR010177">
    <property type="entry name" value="Paired_CXXCH_1"/>
</dbReference>
<dbReference type="Gene3D" id="1.25.10.10">
    <property type="entry name" value="Leucine-rich Repeat Variant"/>
    <property type="match status" value="1"/>
</dbReference>
<dbReference type="EMBL" id="QWET01000012">
    <property type="protein sequence ID" value="RIH64225.1"/>
    <property type="molecule type" value="Genomic_DNA"/>
</dbReference>
<dbReference type="OrthoDB" id="9814800at2"/>
<keyword evidence="1" id="KW-0732">Signal</keyword>
<dbReference type="Pfam" id="PF14559">
    <property type="entry name" value="TPR_19"/>
    <property type="match status" value="1"/>
</dbReference>
<accession>A0A399CWV1</accession>
<dbReference type="Pfam" id="PF13181">
    <property type="entry name" value="TPR_8"/>
    <property type="match status" value="2"/>
</dbReference>
<dbReference type="Gene3D" id="1.25.40.10">
    <property type="entry name" value="Tetratricopeptide repeat domain"/>
    <property type="match status" value="1"/>
</dbReference>
<dbReference type="PANTHER" id="PTHR35038:SF8">
    <property type="entry name" value="C-TYPE POLYHEME CYTOCHROME OMCC"/>
    <property type="match status" value="1"/>
</dbReference>
<feature type="repeat" description="TPR" evidence="2">
    <location>
        <begin position="632"/>
        <end position="665"/>
    </location>
</feature>
<protein>
    <recommendedName>
        <fullName evidence="9">Tetratricopeptide repeat protein</fullName>
    </recommendedName>
</protein>
<dbReference type="PANTHER" id="PTHR35038">
    <property type="entry name" value="DISSIMILATORY SULFITE REDUCTASE SIRA"/>
    <property type="match status" value="1"/>
</dbReference>
<feature type="domain" description="Cytochrome c-552/4" evidence="5">
    <location>
        <begin position="181"/>
        <end position="220"/>
    </location>
</feature>
<reference evidence="6 8" key="1">
    <citation type="journal article" date="2015" name="Int. J. Syst. Evol. Microbiol.">
        <title>Mariniphaga sediminis sp. nov., isolated from coastal sediment.</title>
        <authorList>
            <person name="Wang F.Q."/>
            <person name="Shen Q.Y."/>
            <person name="Chen G.J."/>
            <person name="Du Z.J."/>
        </authorList>
    </citation>
    <scope>NUCLEOTIDE SEQUENCE [LARGE SCALE GENOMIC DNA]</scope>
    <source>
        <strain evidence="6 8">SY21</strain>
    </source>
</reference>
<dbReference type="Pfam" id="PF13435">
    <property type="entry name" value="Cytochrome_C554"/>
    <property type="match status" value="2"/>
</dbReference>
<evidence type="ECO:0000256" key="3">
    <source>
        <dbReference type="SAM" id="Phobius"/>
    </source>
</evidence>
<dbReference type="Pfam" id="PF13646">
    <property type="entry name" value="HEAT_2"/>
    <property type="match status" value="1"/>
</dbReference>
<evidence type="ECO:0000259" key="4">
    <source>
        <dbReference type="Pfam" id="PF09699"/>
    </source>
</evidence>
<dbReference type="AlphaFoldDB" id="A0A399CWV1"/>
<evidence type="ECO:0008006" key="9">
    <source>
        <dbReference type="Google" id="ProtNLM"/>
    </source>
</evidence>
<keyword evidence="3" id="KW-0812">Transmembrane</keyword>
<dbReference type="InterPro" id="IPR011990">
    <property type="entry name" value="TPR-like_helical_dom_sf"/>
</dbReference>
<dbReference type="EMBL" id="QWET01000002">
    <property type="protein sequence ID" value="RIH66504.1"/>
    <property type="molecule type" value="Genomic_DNA"/>
</dbReference>
<dbReference type="InterPro" id="IPR036280">
    <property type="entry name" value="Multihaem_cyt_sf"/>
</dbReference>
<keyword evidence="2" id="KW-0802">TPR repeat</keyword>